<accession>A0AAV1L8R3</accession>
<evidence type="ECO:0000256" key="5">
    <source>
        <dbReference type="ARBA" id="ARBA00022968"/>
    </source>
</evidence>
<dbReference type="PANTHER" id="PTHR12369:SF13">
    <property type="entry name" value="HEXOSYLTRANSFERASE"/>
    <property type="match status" value="1"/>
</dbReference>
<keyword evidence="10" id="KW-0732">Signal</keyword>
<keyword evidence="8" id="KW-0472">Membrane</keyword>
<keyword evidence="12" id="KW-1185">Reference proteome</keyword>
<dbReference type="InterPro" id="IPR008428">
    <property type="entry name" value="Chond_GalNAc"/>
</dbReference>
<dbReference type="EC" id="2.4.1.-" evidence="9"/>
<evidence type="ECO:0000256" key="3">
    <source>
        <dbReference type="ARBA" id="ARBA00022679"/>
    </source>
</evidence>
<protein>
    <recommendedName>
        <fullName evidence="9">Hexosyltransferase</fullName>
        <ecNumber evidence="9">2.4.1.-</ecNumber>
    </recommendedName>
</protein>
<evidence type="ECO:0000256" key="7">
    <source>
        <dbReference type="ARBA" id="ARBA00023034"/>
    </source>
</evidence>
<keyword evidence="4" id="KW-0812">Transmembrane</keyword>
<evidence type="ECO:0000313" key="12">
    <source>
        <dbReference type="Proteomes" id="UP001314205"/>
    </source>
</evidence>
<gene>
    <name evidence="11" type="ORF">PARMNEM_LOCUS11625</name>
</gene>
<evidence type="ECO:0000256" key="4">
    <source>
        <dbReference type="ARBA" id="ARBA00022692"/>
    </source>
</evidence>
<name>A0AAV1L8R3_9NEOP</name>
<dbReference type="PANTHER" id="PTHR12369">
    <property type="entry name" value="CHONDROITIN SYNTHASE"/>
    <property type="match status" value="1"/>
</dbReference>
<dbReference type="InterPro" id="IPR051227">
    <property type="entry name" value="CS_glycosyltransferase"/>
</dbReference>
<keyword evidence="5 9" id="KW-0735">Signal-anchor</keyword>
<evidence type="ECO:0000256" key="2">
    <source>
        <dbReference type="ARBA" id="ARBA00009239"/>
    </source>
</evidence>
<evidence type="ECO:0000256" key="10">
    <source>
        <dbReference type="SAM" id="SignalP"/>
    </source>
</evidence>
<dbReference type="AlphaFoldDB" id="A0AAV1L8R3"/>
<comment type="subcellular location">
    <subcellularLocation>
        <location evidence="1 9">Golgi apparatus</location>
        <location evidence="1 9">Golgi stack membrane</location>
        <topology evidence="1 9">Single-pass type II membrane protein</topology>
    </subcellularLocation>
</comment>
<evidence type="ECO:0000313" key="11">
    <source>
        <dbReference type="EMBL" id="CAK1591374.1"/>
    </source>
</evidence>
<evidence type="ECO:0000256" key="8">
    <source>
        <dbReference type="ARBA" id="ARBA00023136"/>
    </source>
</evidence>
<dbReference type="GO" id="GO:0032580">
    <property type="term" value="C:Golgi cisterna membrane"/>
    <property type="evidence" value="ECO:0007669"/>
    <property type="project" value="UniProtKB-SubCell"/>
</dbReference>
<keyword evidence="3 9" id="KW-0808">Transferase</keyword>
<keyword evidence="6" id="KW-1133">Transmembrane helix</keyword>
<dbReference type="GO" id="GO:0047238">
    <property type="term" value="F:glucuronosyl-N-acetylgalactosaminyl-proteoglycan 4-beta-N-acetylgalactosaminyltransferase activity"/>
    <property type="evidence" value="ECO:0007669"/>
    <property type="project" value="TreeGrafter"/>
</dbReference>
<comment type="caution">
    <text evidence="11">The sequence shown here is derived from an EMBL/GenBank/DDBJ whole genome shotgun (WGS) entry which is preliminary data.</text>
</comment>
<evidence type="ECO:0000256" key="9">
    <source>
        <dbReference type="RuleBase" id="RU364016"/>
    </source>
</evidence>
<dbReference type="EMBL" id="CAVLGL010000086">
    <property type="protein sequence ID" value="CAK1591374.1"/>
    <property type="molecule type" value="Genomic_DNA"/>
</dbReference>
<sequence>MLSRCVVSQVKHNSYFLVGLALGLWLALATVPLEEESAECVAAAGAVVADEWEPVREQREMGAAGAAGRSVQRPRYYSTELGMRAGLLAGALTSEDALGGRAAALNRTAARLLPALRFFITASALRSAPAGANVVGFTDTREMLKPFHALKYLADNYLEEYDFFFLVTDTTFVNAQRLTELVSRLSVSQDVYMGTVAEDDTQYCSLESGILLSNSVLRAVHGALDWCVRNSYSPHHHENIGRCVLHAAHITCTSFLQGERYLSWRLTGEMEPQPALADAVTAHPVHAPEHLYQLHAYVSRVLLQRAQEQVSQLRVAAALSARRHPRGFRNASWPAGLRATPGLAAPPPATRFDHLRWTTFNATHALMPDDHRTAAPLTGATKAAIDLVLEESGAWARRRWASSRVRLLEGAWCWQPPHALRYRLLLHLQPDTQDGSGSGGGAVRQVEVARVLGGARLAPARYVTESARVRVLLALRARHVRDARALLRRLDACLRADRNAALLLLLVVASRNESVVFQPVRDAVRDLAAKHRGADLELMETELEEGESAEEGTAESEEEELAVAQRLALRVALPRLSQDQLVLLAVPHMDFNQDFLNRVRMNTIAGEQWFLPVAFARYAQFLHPRFVDAAGARPQQGTGRFNARHRHVVAFYRADYDAALELWRKTRSAEPSDAAAVLARGPLRVLRAPEPALLLAPRAAPCAADSAAAAAACLGRARDAGLQQLDLGARHALAKLLLETQAQLY</sequence>
<comment type="similarity">
    <text evidence="2 9">Belongs to the chondroitin N-acetylgalactosaminyltransferase family.</text>
</comment>
<evidence type="ECO:0000256" key="1">
    <source>
        <dbReference type="ARBA" id="ARBA00004447"/>
    </source>
</evidence>
<dbReference type="Pfam" id="PF05679">
    <property type="entry name" value="CHGN"/>
    <property type="match status" value="1"/>
</dbReference>
<feature type="chain" id="PRO_5043572777" description="Hexosyltransferase" evidence="10">
    <location>
        <begin position="30"/>
        <end position="745"/>
    </location>
</feature>
<dbReference type="Proteomes" id="UP001314205">
    <property type="component" value="Unassembled WGS sequence"/>
</dbReference>
<reference evidence="11 12" key="1">
    <citation type="submission" date="2023-11" db="EMBL/GenBank/DDBJ databases">
        <authorList>
            <person name="Hedman E."/>
            <person name="Englund M."/>
            <person name="Stromberg M."/>
            <person name="Nyberg Akerstrom W."/>
            <person name="Nylinder S."/>
            <person name="Jareborg N."/>
            <person name="Kallberg Y."/>
            <person name="Kronander E."/>
        </authorList>
    </citation>
    <scope>NUCLEOTIDE SEQUENCE [LARGE SCALE GENOMIC DNA]</scope>
</reference>
<dbReference type="Gene3D" id="3.90.550.50">
    <property type="match status" value="1"/>
</dbReference>
<keyword evidence="7 9" id="KW-0333">Golgi apparatus</keyword>
<proteinExistence type="inferred from homology"/>
<evidence type="ECO:0000256" key="6">
    <source>
        <dbReference type="ARBA" id="ARBA00022989"/>
    </source>
</evidence>
<feature type="signal peptide" evidence="10">
    <location>
        <begin position="1"/>
        <end position="29"/>
    </location>
</feature>
<organism evidence="11 12">
    <name type="scientific">Parnassius mnemosyne</name>
    <name type="common">clouded apollo</name>
    <dbReference type="NCBI Taxonomy" id="213953"/>
    <lineage>
        <taxon>Eukaryota</taxon>
        <taxon>Metazoa</taxon>
        <taxon>Ecdysozoa</taxon>
        <taxon>Arthropoda</taxon>
        <taxon>Hexapoda</taxon>
        <taxon>Insecta</taxon>
        <taxon>Pterygota</taxon>
        <taxon>Neoptera</taxon>
        <taxon>Endopterygota</taxon>
        <taxon>Lepidoptera</taxon>
        <taxon>Glossata</taxon>
        <taxon>Ditrysia</taxon>
        <taxon>Papilionoidea</taxon>
        <taxon>Papilionidae</taxon>
        <taxon>Parnassiinae</taxon>
        <taxon>Parnassini</taxon>
        <taxon>Parnassius</taxon>
        <taxon>Driopa</taxon>
    </lineage>
</organism>